<feature type="region of interest" description="Disordered" evidence="2">
    <location>
        <begin position="2174"/>
        <end position="2196"/>
    </location>
</feature>
<dbReference type="Pfam" id="PF00169">
    <property type="entry name" value="PH"/>
    <property type="match status" value="1"/>
</dbReference>
<dbReference type="PROSITE" id="PS50003">
    <property type="entry name" value="PH_DOMAIN"/>
    <property type="match status" value="1"/>
</dbReference>
<feature type="compositionally biased region" description="Basic and acidic residues" evidence="2">
    <location>
        <begin position="1142"/>
        <end position="1154"/>
    </location>
</feature>
<name>A0A9P0CNI6_9CUCU</name>
<evidence type="ECO:0000259" key="3">
    <source>
        <dbReference type="PROSITE" id="PS50003"/>
    </source>
</evidence>
<feature type="compositionally biased region" description="Basic and acidic residues" evidence="2">
    <location>
        <begin position="1005"/>
        <end position="1023"/>
    </location>
</feature>
<feature type="domain" description="PH" evidence="3">
    <location>
        <begin position="192"/>
        <end position="291"/>
    </location>
</feature>
<proteinExistence type="predicted"/>
<dbReference type="PANTHER" id="PTHR12752:SF9">
    <property type="entry name" value="KRAMER, ISOFORM I"/>
    <property type="match status" value="1"/>
</dbReference>
<feature type="compositionally biased region" description="Low complexity" evidence="2">
    <location>
        <begin position="751"/>
        <end position="760"/>
    </location>
</feature>
<feature type="compositionally biased region" description="Basic and acidic residues" evidence="2">
    <location>
        <begin position="2059"/>
        <end position="2074"/>
    </location>
</feature>
<feature type="region of interest" description="Disordered" evidence="2">
    <location>
        <begin position="986"/>
        <end position="1036"/>
    </location>
</feature>
<dbReference type="PANTHER" id="PTHR12752">
    <property type="entry name" value="PHOSPHOINOSITOL 3-PHOSPHATE-BINDING PROTEIN"/>
    <property type="match status" value="1"/>
</dbReference>
<feature type="region of interest" description="Disordered" evidence="2">
    <location>
        <begin position="2059"/>
        <end position="2110"/>
    </location>
</feature>
<feature type="region of interest" description="Disordered" evidence="2">
    <location>
        <begin position="1899"/>
        <end position="1926"/>
    </location>
</feature>
<keyword evidence="5" id="KW-1185">Reference proteome</keyword>
<feature type="compositionally biased region" description="Basic and acidic residues" evidence="2">
    <location>
        <begin position="1091"/>
        <end position="1101"/>
    </location>
</feature>
<dbReference type="SMART" id="SM00233">
    <property type="entry name" value="PH"/>
    <property type="match status" value="1"/>
</dbReference>
<evidence type="ECO:0000313" key="5">
    <source>
        <dbReference type="Proteomes" id="UP001153636"/>
    </source>
</evidence>
<dbReference type="InterPro" id="IPR057971">
    <property type="entry name" value="PKHA4-7_TBCA"/>
</dbReference>
<feature type="region of interest" description="Disordered" evidence="2">
    <location>
        <begin position="664"/>
        <end position="691"/>
    </location>
</feature>
<accession>A0A9P0CNI6</accession>
<keyword evidence="1" id="KW-0175">Coiled coil</keyword>
<dbReference type="Proteomes" id="UP001153636">
    <property type="component" value="Chromosome 14"/>
</dbReference>
<evidence type="ECO:0000256" key="1">
    <source>
        <dbReference type="SAM" id="Coils"/>
    </source>
</evidence>
<feature type="compositionally biased region" description="Polar residues" evidence="2">
    <location>
        <begin position="390"/>
        <end position="406"/>
    </location>
</feature>
<feature type="compositionally biased region" description="Polar residues" evidence="2">
    <location>
        <begin position="152"/>
        <end position="166"/>
    </location>
</feature>
<feature type="compositionally biased region" description="Polar residues" evidence="2">
    <location>
        <begin position="314"/>
        <end position="350"/>
    </location>
</feature>
<feature type="region of interest" description="Disordered" evidence="2">
    <location>
        <begin position="1135"/>
        <end position="1154"/>
    </location>
</feature>
<feature type="compositionally biased region" description="Polar residues" evidence="2">
    <location>
        <begin position="1080"/>
        <end position="1089"/>
    </location>
</feature>
<reference evidence="4" key="1">
    <citation type="submission" date="2022-01" db="EMBL/GenBank/DDBJ databases">
        <authorList>
            <person name="King R."/>
        </authorList>
    </citation>
    <scope>NUCLEOTIDE SEQUENCE</scope>
</reference>
<dbReference type="Gene3D" id="2.30.29.30">
    <property type="entry name" value="Pleckstrin-homology domain (PH domain)/Phosphotyrosine-binding domain (PTB)"/>
    <property type="match status" value="1"/>
</dbReference>
<dbReference type="Pfam" id="PF25541">
    <property type="entry name" value="TBCA_PH"/>
    <property type="match status" value="1"/>
</dbReference>
<evidence type="ECO:0000313" key="4">
    <source>
        <dbReference type="EMBL" id="CAH1103348.1"/>
    </source>
</evidence>
<evidence type="ECO:0000256" key="2">
    <source>
        <dbReference type="SAM" id="MobiDB-lite"/>
    </source>
</evidence>
<feature type="region of interest" description="Disordered" evidence="2">
    <location>
        <begin position="314"/>
        <end position="412"/>
    </location>
</feature>
<dbReference type="InterPro" id="IPR040392">
    <property type="entry name" value="PKHA4-7_PH"/>
</dbReference>
<feature type="compositionally biased region" description="Polar residues" evidence="2">
    <location>
        <begin position="1027"/>
        <end position="1036"/>
    </location>
</feature>
<dbReference type="SUPFAM" id="SSF50729">
    <property type="entry name" value="PH domain-like"/>
    <property type="match status" value="1"/>
</dbReference>
<feature type="compositionally biased region" description="Polar residues" evidence="2">
    <location>
        <begin position="773"/>
        <end position="806"/>
    </location>
</feature>
<sequence length="2376" mass="271188">MENKKGIFQNQHNNLPQNNEASKVETFVKHPHHQNSSDHLQRNVQYGLKQPSYVVQQINPNFQNLQYENQYKVYQAPENFKNTNVAPQTFHVQNYNQYDKSAQLQLHRPTHVPPQSSLSNNIIVQNTPKICIIQQPINIPYQPQPAQKSDYQKVNSPSTPQNQAKSNPDRKKAVGSSPQLKSPSAKRPPEAPVTKQGWLHKQGSEGLMLWKKRWFVLVEYCLFYYKGPEEEKLLGSILLPSYKVSICKPEEKVSKKYAFKCEHANMRTYILATDSQEQMMHWVQVLNLATLMQKNAEFPKLSSGYNISHQQQMLDSYESSEQYPKNSLNPSTPINTHSPSNSLLQDQCPYNQPLYANAPPKPKRLNDGFSSPSPDIIDRQNVQYIEARSMSRSPNPVYSKNPNYNSKHSRESLHEFQRIHDVERRTPETYGRSKLDTRPTDYEDIYAEESMYKRPLSPVAYSHVIKRNNPAPSYPPHRYTPVNMIGPAELMQYPVPQMRKTPTINIARPHSADFLEYELNHKPEDTAHIHQRPRPKSSLDININANDNDFYSRERYAEKMRKSAQYLKYGPPKYTPNENPLCIGYENVSPFVPAHSHFLNVNKSQMSHIQKPQPMRSKSALSEIKVDPNRYMERELVSPDFSKQGYGSRYRSQDYDQFTRSASARLAQQGERVPPPDRMVHRDGERKREESMRRLLEWKQRMLQSPLNRKIQGNVAYRGKTDIYNNNEMGYKLSKHSKYNNEAYMDDFHSKSSTQYNSYSSDDEENKKSSKKIVQSQAGRTSDTFASNCESPTPAQPLSTTVLSTTTDPAKPTFHFNLHDTPYSNVIEKLLVSTCQDGSQKPLKTFSKKDLNQLSNISSELAEQISTSIANFDTQNSARSVLSNTNKDIDKETKYKEENIAIEENYMPMSPSKRVSGLGIGYDSIIEALGDNVKMDENHYVEMTQNAVGSFLSSSFNNNLNGEQHNMQVFNDDKLEPLYVELRCPSEPTNEDDFSGILITPETKPGPKSDSSDADDEASKDLDSLDTPSQPRFSLSDTFRPASYYLGTSQANADLQDSSDSELVSPPPIPASPPPLDDINSVSECSYTNLKLKEETSDNKDNSLSNSSLNTYSKKESIVSSPKRRCFDKELNYNSAFSSNNHSDDDTKAEDNSVNEKDAQIDTYIASQCPNSLYQENNAVSSNQENFPAYDFLVLSQYEESTSSTMTNKEFVEDEKDFPDIELQEIYVSETSTDINNMIQNSSRSASVTNESVSIPISSTFSASSAPYYYSDLSITMTDSQTSLLTLNNQRSTLKCKRDITHIRNPIKGNLRDMCDDTTPFKLAAEARSASADFLNLTDKPGHIDHKNIYESNSSQRILKDNNSGFPTRNLLSLKQNDKFILADSLSTDTTVRRTHSLEGLLENVLKDGPGLISETKDNIAKTPENASEGSYLWEEDSIWRERLRSASQRHTKSMEDLDTLGEGDSKRKFKSPRGITRGVTYVNENYMKLDKHQPETECLKTVKTPDNKIKKDGSFILDREKLRQWDLMSSAPSDNQVSTSVASQVPDGNNVVVEISDGNFESSEIVTDQQTASGSISINPRDPVQLSTFPRAVSAQKTWIPSNLPVESHSVTNLPRNCEKDFSSPNPRIYYSNQSSSHPNLTPARKENWPVNEKVSVSAGELLGRTHEELVLLLIQLRRQSSQTLQAIENCYNEFDMIQAQLYAMDQTRRMENLQKLEQIKQHLLELEKQYEKGKPLVNLVDNMVKLGSLYRVPQERSNVSHHIKDRIEFNQQIQERRLLAEEKREWNRLNTNHFQLQEKVQQLYMLDRLIHEESGTLQNLQQDKEDIERALGGLRHRLSKGFKDPGEIELARKQQIMLENELIRVHFMLAQNSKKLEETVSGNAKLEQELMVLKQKLQQSTPMQSSPQYSNPGDSLTCTAGNSPELESNLHQVKKKIGELQQQRHKLSLQVRQLTDRSSNLTQPKFPTNDIQNNGIHKKRIQSLWRETDLDTMSITDHGEYDCNSPRIKSSPLYINTNYRHDDYDFYQDSNSNHSVSDNNLVISTPQEKQEIKTVRIVKRESEKRQRDREKSIPPGKWDSLQEEDSSSDNCNIFKSPPSHIIQSTPSLASSTEDINGLAAVANNSISSPNLCDFEEKQEANFSTSTEKSHDISPVFKSEAARQIITEMSIQQTPKQTNRRAVPKEKRRHYTAPHDQSILQSIQQLPSDMDAFDKHGINSRRARDDLDMERALRQRIDAPDVVRSTLINTELKYNERTIDDLLGTPSKINIPERYIPEQLPQLSVEEQEYRLRKVESIKKMLSDTTFISTSSTNLSGDNQETAKTPTTKIVNKTTTKIYDEKKQREHLLQLNQILAKQVMEMSKIVAGISSSEEK</sequence>
<feature type="region of interest" description="Disordered" evidence="2">
    <location>
        <begin position="751"/>
        <end position="806"/>
    </location>
</feature>
<gene>
    <name evidence="4" type="ORF">PSYICH_LOCUS4156</name>
</gene>
<feature type="coiled-coil region" evidence="1">
    <location>
        <begin position="1812"/>
        <end position="1839"/>
    </location>
</feature>
<feature type="compositionally biased region" description="Pro residues" evidence="2">
    <location>
        <begin position="1065"/>
        <end position="1076"/>
    </location>
</feature>
<feature type="region of interest" description="Disordered" evidence="2">
    <location>
        <begin position="1054"/>
        <end position="1116"/>
    </location>
</feature>
<protein>
    <recommendedName>
        <fullName evidence="3">PH domain-containing protein</fullName>
    </recommendedName>
</protein>
<dbReference type="OrthoDB" id="43122at2759"/>
<feature type="compositionally biased region" description="Basic and acidic residues" evidence="2">
    <location>
        <begin position="674"/>
        <end position="691"/>
    </location>
</feature>
<feature type="region of interest" description="Disordered" evidence="2">
    <location>
        <begin position="1447"/>
        <end position="1473"/>
    </location>
</feature>
<dbReference type="EMBL" id="OV651826">
    <property type="protein sequence ID" value="CAH1103348.1"/>
    <property type="molecule type" value="Genomic_DNA"/>
</dbReference>
<dbReference type="InterPro" id="IPR001849">
    <property type="entry name" value="PH_domain"/>
</dbReference>
<feature type="compositionally biased region" description="Low complexity" evidence="2">
    <location>
        <begin position="1102"/>
        <end position="1112"/>
    </location>
</feature>
<organism evidence="4 5">
    <name type="scientific">Psylliodes chrysocephalus</name>
    <dbReference type="NCBI Taxonomy" id="3402493"/>
    <lineage>
        <taxon>Eukaryota</taxon>
        <taxon>Metazoa</taxon>
        <taxon>Ecdysozoa</taxon>
        <taxon>Arthropoda</taxon>
        <taxon>Hexapoda</taxon>
        <taxon>Insecta</taxon>
        <taxon>Pterygota</taxon>
        <taxon>Neoptera</taxon>
        <taxon>Endopterygota</taxon>
        <taxon>Coleoptera</taxon>
        <taxon>Polyphaga</taxon>
        <taxon>Cucujiformia</taxon>
        <taxon>Chrysomeloidea</taxon>
        <taxon>Chrysomelidae</taxon>
        <taxon>Galerucinae</taxon>
        <taxon>Alticini</taxon>
        <taxon>Psylliodes</taxon>
    </lineage>
</organism>
<dbReference type="InterPro" id="IPR011993">
    <property type="entry name" value="PH-like_dom_sf"/>
</dbReference>
<dbReference type="CDD" id="cd13248">
    <property type="entry name" value="PH_PEPP1_2_3"/>
    <property type="match status" value="1"/>
</dbReference>
<feature type="region of interest" description="Disordered" evidence="2">
    <location>
        <begin position="143"/>
        <end position="197"/>
    </location>
</feature>